<dbReference type="GO" id="GO:0051604">
    <property type="term" value="P:protein maturation"/>
    <property type="evidence" value="ECO:0007669"/>
    <property type="project" value="TreeGrafter"/>
</dbReference>
<sequence length="84" mass="8927">MCLGVPGKVIAVADETRRLVRVDIGGVVREVSLACVLEAEQRCADLVGDWVIVHVGFALSRIDEAEARRTLELLGALEADAPSG</sequence>
<dbReference type="Gene3D" id="2.30.30.140">
    <property type="match status" value="1"/>
</dbReference>
<dbReference type="RefSeq" id="WP_286292070.1">
    <property type="nucleotide sequence ID" value="NZ_AP024718.1"/>
</dbReference>
<reference evidence="3" key="1">
    <citation type="journal article" date="2024" name="Int. J. Syst. Evol. Microbiol.">
        <title>Methylomarinovum tepidoasis sp. nov., a moderately thermophilic methanotroph of the family Methylothermaceae isolated from a deep-sea hydrothermal field.</title>
        <authorList>
            <person name="Hirayama H."/>
            <person name="Takaki Y."/>
            <person name="Abe M."/>
            <person name="Miyazaki M."/>
            <person name="Uematsu K."/>
            <person name="Matsui Y."/>
            <person name="Takai K."/>
        </authorList>
    </citation>
    <scope>NUCLEOTIDE SEQUENCE [LARGE SCALE GENOMIC DNA]</scope>
    <source>
        <strain evidence="3">IN45</strain>
    </source>
</reference>
<evidence type="ECO:0000313" key="2">
    <source>
        <dbReference type="EMBL" id="BCX89661.1"/>
    </source>
</evidence>
<dbReference type="FunFam" id="2.30.30.140:FF:000022">
    <property type="entry name" value="Hydrogenase assembly chaperone HybG"/>
    <property type="match status" value="1"/>
</dbReference>
<dbReference type="SUPFAM" id="SSF159127">
    <property type="entry name" value="HupF/HypC-like"/>
    <property type="match status" value="1"/>
</dbReference>
<comment type="similarity">
    <text evidence="1">Belongs to the HupF/HypC family.</text>
</comment>
<dbReference type="AlphaFoldDB" id="A0AAU9CJR7"/>
<proteinExistence type="inferred from homology"/>
<dbReference type="GO" id="GO:0005506">
    <property type="term" value="F:iron ion binding"/>
    <property type="evidence" value="ECO:0007669"/>
    <property type="project" value="TreeGrafter"/>
</dbReference>
<evidence type="ECO:0000256" key="1">
    <source>
        <dbReference type="ARBA" id="ARBA00006018"/>
    </source>
</evidence>
<dbReference type="InterPro" id="IPR001109">
    <property type="entry name" value="Hydrogenase_HupF/HypC"/>
</dbReference>
<accession>A0AAU9CJR7</accession>
<dbReference type="KEGG" id="meiy:MIN45_P2034"/>
<dbReference type="Proteomes" id="UP001321450">
    <property type="component" value="Chromosome"/>
</dbReference>
<keyword evidence="3" id="KW-1185">Reference proteome</keyword>
<dbReference type="PANTHER" id="PTHR35177:SF2">
    <property type="entry name" value="HYDROGENASE MATURATION FACTOR HYBG"/>
    <property type="match status" value="1"/>
</dbReference>
<name>A0AAU9CJR7_9GAMM</name>
<dbReference type="Pfam" id="PF01455">
    <property type="entry name" value="HupF_HypC"/>
    <property type="match status" value="1"/>
</dbReference>
<dbReference type="InterPro" id="IPR019812">
    <property type="entry name" value="Hydgase_assmbl_chp_CS"/>
</dbReference>
<dbReference type="NCBIfam" id="TIGR00074">
    <property type="entry name" value="hypC_hupF"/>
    <property type="match status" value="1"/>
</dbReference>
<dbReference type="EMBL" id="AP024718">
    <property type="protein sequence ID" value="BCX89661.1"/>
    <property type="molecule type" value="Genomic_DNA"/>
</dbReference>
<gene>
    <name evidence="2" type="ORF">MIN45_P2034</name>
</gene>
<protein>
    <submittedName>
        <fullName evidence="2">Hydrogenase expression/formation protein HypC</fullName>
    </submittedName>
</protein>
<dbReference type="PROSITE" id="PS01097">
    <property type="entry name" value="HUPF_HYPC"/>
    <property type="match status" value="1"/>
</dbReference>
<dbReference type="GO" id="GO:1902670">
    <property type="term" value="F:carbon dioxide binding"/>
    <property type="evidence" value="ECO:0007669"/>
    <property type="project" value="TreeGrafter"/>
</dbReference>
<dbReference type="PRINTS" id="PR00445">
    <property type="entry name" value="HUPFHYPC"/>
</dbReference>
<evidence type="ECO:0000313" key="3">
    <source>
        <dbReference type="Proteomes" id="UP001321450"/>
    </source>
</evidence>
<organism evidence="2 3">
    <name type="scientific">Methylomarinovum tepidoasis</name>
    <dbReference type="NCBI Taxonomy" id="2840183"/>
    <lineage>
        <taxon>Bacteria</taxon>
        <taxon>Pseudomonadati</taxon>
        <taxon>Pseudomonadota</taxon>
        <taxon>Gammaproteobacteria</taxon>
        <taxon>Methylococcales</taxon>
        <taxon>Methylothermaceae</taxon>
        <taxon>Methylomarinovum</taxon>
    </lineage>
</organism>
<dbReference type="PANTHER" id="PTHR35177">
    <property type="entry name" value="HYDROGENASE MATURATION FACTOR HYBG"/>
    <property type="match status" value="1"/>
</dbReference>